<dbReference type="InParanoid" id="G1RNM6"/>
<dbReference type="Ensembl" id="ENSNLET00000015585.2">
    <property type="protein sequence ID" value="ENSNLEP00000014840.2"/>
    <property type="gene ID" value="ENSNLEG00000012222.2"/>
</dbReference>
<evidence type="ECO:0000256" key="3">
    <source>
        <dbReference type="ARBA" id="ARBA00008507"/>
    </source>
</evidence>
<dbReference type="SUPFAM" id="SSF52490">
    <property type="entry name" value="Tubulin nucleotide-binding domain-like"/>
    <property type="match status" value="1"/>
</dbReference>
<evidence type="ECO:0000259" key="9">
    <source>
        <dbReference type="Pfam" id="PF14881"/>
    </source>
</evidence>
<feature type="domain" description="DML1/Misato tubulin" evidence="9">
    <location>
        <begin position="157"/>
        <end position="346"/>
    </location>
</feature>
<dbReference type="InterPro" id="IPR029209">
    <property type="entry name" value="DML1/Misato_tubulin"/>
</dbReference>
<feature type="domain" description="Misato Segment II tubulin-like" evidence="8">
    <location>
        <begin position="6"/>
        <end position="118"/>
    </location>
</feature>
<dbReference type="Proteomes" id="UP000001073">
    <property type="component" value="Chromosome 12"/>
</dbReference>
<dbReference type="AlphaFoldDB" id="G1RNM6"/>
<gene>
    <name evidence="10" type="primary">LOC100597841</name>
</gene>
<dbReference type="Gene3D" id="3.40.50.1440">
    <property type="entry name" value="Tubulin/FtsZ, GTPase domain"/>
    <property type="match status" value="1"/>
</dbReference>
<reference evidence="10" key="2">
    <citation type="submission" date="2025-08" db="UniProtKB">
        <authorList>
            <consortium name="Ensembl"/>
        </authorList>
    </citation>
    <scope>IDENTIFICATION</scope>
</reference>
<dbReference type="OrthoDB" id="271881at2759"/>
<name>G1RNM6_NOMLE</name>
<keyword evidence="11" id="KW-1185">Reference proteome</keyword>
<sequence length="570" mass="61778">MAGGAREVLTLQLGHFAGFVGAHWWNQQDAALGRATDAKEPPGELCPDVLYRTGRTLHGQETYTPRLILMDLKGSLSSLQEGGGLYRDKQLDAAIAWQGKLTTHKEELYPKNPYLQDFLSAEGVLSSDGVWRVKSIPNGKGSPSLTTATTPKPLIPTEASIRVWSDFLRVHLHPRSICMIQKYNHDGEAGRLEAFGQGESVLKEPKYQEELEDRLHFYVEECDYLQGFQILCDLHDGFSGVGAKAAELLQDEYSGRGIITWGLLPGPYHRGEAQRNIYRLLNTAFGLVHLTAHSSLVCPLSLGGSLGLRPEPPVNFPYLHYDATLPFHCSAILATALDTVTVPYRLCSSPVSMVHLADMLSFCGKKVVTAGAIIPFPLAPGQSLPDSLMQFGGAAPWTPLSACGEPSGTRCFAQSVVLRGIDRACHTSQLTLGTPPPSALHACTTGEEVLAQYLQQQQPGVMSSSHLLLTPCRVAPPYPHLFASCSPPGMVLDGSPKGAAVESVPVFGALCSSSSLHQTLEALARDLTKLDLRRWASFMDAGVEHDDVAELLQELQSLAQCYQDGDSLVD</sequence>
<reference evidence="10 11" key="1">
    <citation type="submission" date="2012-10" db="EMBL/GenBank/DDBJ databases">
        <authorList>
            <consortium name="Gibbon Genome Sequencing Consortium"/>
        </authorList>
    </citation>
    <scope>NUCLEOTIDE SEQUENCE [LARGE SCALE GENOMIC DNA]</scope>
</reference>
<dbReference type="Pfam" id="PF14881">
    <property type="entry name" value="Tubulin_3"/>
    <property type="match status" value="1"/>
</dbReference>
<dbReference type="GeneID" id="100597841"/>
<dbReference type="PANTHER" id="PTHR13391:SF0">
    <property type="entry name" value="PROTEIN MISATO HOMOLOG 1"/>
    <property type="match status" value="1"/>
</dbReference>
<dbReference type="CDD" id="cd06060">
    <property type="entry name" value="misato"/>
    <property type="match status" value="1"/>
</dbReference>
<dbReference type="GO" id="GO:0007005">
    <property type="term" value="P:mitochondrion organization"/>
    <property type="evidence" value="ECO:0007669"/>
    <property type="project" value="InterPro"/>
</dbReference>
<dbReference type="OMA" id="RMAAYGC"/>
<dbReference type="GeneTree" id="ENSGT00530000064067"/>
<organism evidence="10 11">
    <name type="scientific">Nomascus leucogenys</name>
    <name type="common">Northern white-cheeked gibbon</name>
    <name type="synonym">Hylobates leucogenys</name>
    <dbReference type="NCBI Taxonomy" id="61853"/>
    <lineage>
        <taxon>Eukaryota</taxon>
        <taxon>Metazoa</taxon>
        <taxon>Chordata</taxon>
        <taxon>Craniata</taxon>
        <taxon>Vertebrata</taxon>
        <taxon>Euteleostomi</taxon>
        <taxon>Mammalia</taxon>
        <taxon>Eutheria</taxon>
        <taxon>Euarchontoglires</taxon>
        <taxon>Primates</taxon>
        <taxon>Haplorrhini</taxon>
        <taxon>Catarrhini</taxon>
        <taxon>Hylobatidae</taxon>
        <taxon>Nomascus</taxon>
    </lineage>
</organism>
<evidence type="ECO:0000256" key="7">
    <source>
        <dbReference type="ARBA" id="ARBA00045225"/>
    </source>
</evidence>
<evidence type="ECO:0000256" key="5">
    <source>
        <dbReference type="ARBA" id="ARBA00022490"/>
    </source>
</evidence>
<dbReference type="InterPro" id="IPR019605">
    <property type="entry name" value="Misato_II_tubulin-like"/>
</dbReference>
<evidence type="ECO:0000313" key="11">
    <source>
        <dbReference type="Proteomes" id="UP000001073"/>
    </source>
</evidence>
<evidence type="ECO:0000313" key="10">
    <source>
        <dbReference type="Ensembl" id="ENSNLEP00000014840.2"/>
    </source>
</evidence>
<comment type="subcellular location">
    <subcellularLocation>
        <location evidence="2">Cytoplasm</location>
    </subcellularLocation>
    <subcellularLocation>
        <location evidence="1">Mitochondrion</location>
    </subcellularLocation>
</comment>
<evidence type="ECO:0000259" key="8">
    <source>
        <dbReference type="Pfam" id="PF10644"/>
    </source>
</evidence>
<evidence type="ECO:0000256" key="1">
    <source>
        <dbReference type="ARBA" id="ARBA00004173"/>
    </source>
</evidence>
<dbReference type="Pfam" id="PF10644">
    <property type="entry name" value="Misat_Tub_SegII"/>
    <property type="match status" value="1"/>
</dbReference>
<dbReference type="EMBL" id="ADFV01183644">
    <property type="status" value="NOT_ANNOTATED_CDS"/>
    <property type="molecule type" value="Genomic_DNA"/>
</dbReference>
<dbReference type="HOGENOM" id="CLU_1566565_0_0_1"/>
<dbReference type="PANTHER" id="PTHR13391">
    <property type="entry name" value="MITOCHONDRIAL DISTRIBUTION REGULATOR MISATO"/>
    <property type="match status" value="1"/>
</dbReference>
<proteinExistence type="inferred from homology"/>
<reference evidence="10" key="3">
    <citation type="submission" date="2025-09" db="UniProtKB">
        <authorList>
            <consortium name="Ensembl"/>
        </authorList>
    </citation>
    <scope>IDENTIFICATION</scope>
</reference>
<dbReference type="KEGG" id="nle:100597841"/>
<dbReference type="FunCoup" id="G1RNM6">
    <property type="interactions" value="2267"/>
</dbReference>
<accession>G1RNM6</accession>
<dbReference type="RefSeq" id="XP_003259482.1">
    <property type="nucleotide sequence ID" value="XM_003259434.4"/>
</dbReference>
<dbReference type="GO" id="GO:0005739">
    <property type="term" value="C:mitochondrion"/>
    <property type="evidence" value="ECO:0007669"/>
    <property type="project" value="UniProtKB-SubCell"/>
</dbReference>
<keyword evidence="6" id="KW-0496">Mitochondrion</keyword>
<evidence type="ECO:0000256" key="2">
    <source>
        <dbReference type="ARBA" id="ARBA00004496"/>
    </source>
</evidence>
<protein>
    <recommendedName>
        <fullName evidence="4">Protein misato homolog 1</fullName>
    </recommendedName>
</protein>
<comment type="similarity">
    <text evidence="3">Belongs to the misato family.</text>
</comment>
<dbReference type="InterPro" id="IPR049942">
    <property type="entry name" value="DML1/Misato"/>
</dbReference>
<comment type="function">
    <text evidence="7">Involved in the regulation of mitochondrial distribution and morphology. Required for mitochondrial fusion and mitochondrial network formation.</text>
</comment>
<evidence type="ECO:0000256" key="4">
    <source>
        <dbReference type="ARBA" id="ARBA00017321"/>
    </source>
</evidence>
<keyword evidence="5" id="KW-0963">Cytoplasm</keyword>
<dbReference type="eggNOG" id="KOG2530">
    <property type="taxonomic scope" value="Eukaryota"/>
</dbReference>
<dbReference type="InterPro" id="IPR036525">
    <property type="entry name" value="Tubulin/FtsZ_GTPase_sf"/>
</dbReference>
<evidence type="ECO:0000256" key="6">
    <source>
        <dbReference type="ARBA" id="ARBA00023128"/>
    </source>
</evidence>